<reference evidence="1 2" key="1">
    <citation type="journal article" date="2021" name="Elife">
        <title>Chloroplast acquisition without the gene transfer in kleptoplastic sea slugs, Plakobranchus ocellatus.</title>
        <authorList>
            <person name="Maeda T."/>
            <person name="Takahashi S."/>
            <person name="Yoshida T."/>
            <person name="Shimamura S."/>
            <person name="Takaki Y."/>
            <person name="Nagai Y."/>
            <person name="Toyoda A."/>
            <person name="Suzuki Y."/>
            <person name="Arimoto A."/>
            <person name="Ishii H."/>
            <person name="Satoh N."/>
            <person name="Nishiyama T."/>
            <person name="Hasebe M."/>
            <person name="Maruyama T."/>
            <person name="Minagawa J."/>
            <person name="Obokata J."/>
            <person name="Shigenobu S."/>
        </authorList>
    </citation>
    <scope>NUCLEOTIDE SEQUENCE [LARGE SCALE GENOMIC DNA]</scope>
</reference>
<evidence type="ECO:0000313" key="1">
    <source>
        <dbReference type="EMBL" id="GFO01988.1"/>
    </source>
</evidence>
<name>A0AAV4A476_9GAST</name>
<evidence type="ECO:0000313" key="2">
    <source>
        <dbReference type="Proteomes" id="UP000735302"/>
    </source>
</evidence>
<dbReference type="EMBL" id="BLXT01003551">
    <property type="protein sequence ID" value="GFO01988.1"/>
    <property type="molecule type" value="Genomic_DNA"/>
</dbReference>
<sequence length="84" mass="10046">MVTELLDEYEWSVSGHPRYSPDLAPCVYGLFLKMKEHLHGHRFKSEEDMNFAMMEAIRRLDKDSYVSAFDSWLRRMQKCIDKVE</sequence>
<dbReference type="PANTHER" id="PTHR46060:SF3">
    <property type="entry name" value="PROTEIN GVQW3"/>
    <property type="match status" value="1"/>
</dbReference>
<dbReference type="Proteomes" id="UP000735302">
    <property type="component" value="Unassembled WGS sequence"/>
</dbReference>
<gene>
    <name evidence="1" type="ORF">PoB_002849300</name>
</gene>
<comment type="caution">
    <text evidence="1">The sequence shown here is derived from an EMBL/GenBank/DDBJ whole genome shotgun (WGS) entry which is preliminary data.</text>
</comment>
<accession>A0AAV4A476</accession>
<keyword evidence="2" id="KW-1185">Reference proteome</keyword>
<dbReference type="InterPro" id="IPR052709">
    <property type="entry name" value="Transposase-MT_Hybrid"/>
</dbReference>
<dbReference type="InterPro" id="IPR036397">
    <property type="entry name" value="RNaseH_sf"/>
</dbReference>
<protein>
    <submittedName>
        <fullName evidence="1">Histone-lysine N-methyltransferase SETMAR</fullName>
    </submittedName>
</protein>
<dbReference type="Gene3D" id="3.30.420.10">
    <property type="entry name" value="Ribonuclease H-like superfamily/Ribonuclease H"/>
    <property type="match status" value="1"/>
</dbReference>
<organism evidence="1 2">
    <name type="scientific">Plakobranchus ocellatus</name>
    <dbReference type="NCBI Taxonomy" id="259542"/>
    <lineage>
        <taxon>Eukaryota</taxon>
        <taxon>Metazoa</taxon>
        <taxon>Spiralia</taxon>
        <taxon>Lophotrochozoa</taxon>
        <taxon>Mollusca</taxon>
        <taxon>Gastropoda</taxon>
        <taxon>Heterobranchia</taxon>
        <taxon>Euthyneura</taxon>
        <taxon>Panpulmonata</taxon>
        <taxon>Sacoglossa</taxon>
        <taxon>Placobranchoidea</taxon>
        <taxon>Plakobranchidae</taxon>
        <taxon>Plakobranchus</taxon>
    </lineage>
</organism>
<dbReference type="AlphaFoldDB" id="A0AAV4A476"/>
<dbReference type="GO" id="GO:0003676">
    <property type="term" value="F:nucleic acid binding"/>
    <property type="evidence" value="ECO:0007669"/>
    <property type="project" value="InterPro"/>
</dbReference>
<dbReference type="PANTHER" id="PTHR46060">
    <property type="entry name" value="MARINER MOS1 TRANSPOSASE-LIKE PROTEIN"/>
    <property type="match status" value="1"/>
</dbReference>
<proteinExistence type="predicted"/>